<dbReference type="GO" id="GO:0005524">
    <property type="term" value="F:ATP binding"/>
    <property type="evidence" value="ECO:0007669"/>
    <property type="project" value="UniProtKB-KW"/>
</dbReference>
<organism evidence="6 7">
    <name type="scientific">Catenuloplanes indicus</name>
    <dbReference type="NCBI Taxonomy" id="137267"/>
    <lineage>
        <taxon>Bacteria</taxon>
        <taxon>Bacillati</taxon>
        <taxon>Actinomycetota</taxon>
        <taxon>Actinomycetes</taxon>
        <taxon>Micromonosporales</taxon>
        <taxon>Micromonosporaceae</taxon>
        <taxon>Catenuloplanes</taxon>
    </lineage>
</organism>
<dbReference type="GO" id="GO:0016887">
    <property type="term" value="F:ATP hydrolysis activity"/>
    <property type="evidence" value="ECO:0007669"/>
    <property type="project" value="InterPro"/>
</dbReference>
<sequence length="303" mass="32339">MGTSAPAVIAADHLTKQFADGRGVHDLCLTVPAGEVFGLLGPSGAGKSTTLRLLLDLVRPTAGQVTVLGAAPGSAGMRARVGYLPADVLFEGRESVSSLLRGLDRARGGRNAARWRTLADRLGLDTGRRVRSLSPANRRRLGLVAAFMHDPELLLLDEPAAGLDPAGRHELVTLIRDARERGRTVVLCARQATEAWQVADRVGVLHEGRLVGLERVARAAHRPARRVQVHFAEPVPGADFFGLPGVTDLGLDGRVLWCAVDGPLDPLIKAAARHTVTDMIITEPTPSEALIDRYYAPPFGARP</sequence>
<dbReference type="AlphaFoldDB" id="A0AAE4AZM3"/>
<dbReference type="InterPro" id="IPR003439">
    <property type="entry name" value="ABC_transporter-like_ATP-bd"/>
</dbReference>
<evidence type="ECO:0000256" key="4">
    <source>
        <dbReference type="ARBA" id="ARBA00022840"/>
    </source>
</evidence>
<dbReference type="EMBL" id="JAUSUZ010000001">
    <property type="protein sequence ID" value="MDQ0366093.1"/>
    <property type="molecule type" value="Genomic_DNA"/>
</dbReference>
<dbReference type="InterPro" id="IPR003593">
    <property type="entry name" value="AAA+_ATPase"/>
</dbReference>
<dbReference type="PROSITE" id="PS50893">
    <property type="entry name" value="ABC_TRANSPORTER_2"/>
    <property type="match status" value="1"/>
</dbReference>
<dbReference type="SUPFAM" id="SSF52540">
    <property type="entry name" value="P-loop containing nucleoside triphosphate hydrolases"/>
    <property type="match status" value="1"/>
</dbReference>
<keyword evidence="3" id="KW-0547">Nucleotide-binding</keyword>
<protein>
    <submittedName>
        <fullName evidence="6">ABC-2 type transport system ATP-binding protein</fullName>
    </submittedName>
</protein>
<dbReference type="SMART" id="SM00382">
    <property type="entry name" value="AAA"/>
    <property type="match status" value="1"/>
</dbReference>
<dbReference type="InterPro" id="IPR027417">
    <property type="entry name" value="P-loop_NTPase"/>
</dbReference>
<evidence type="ECO:0000259" key="5">
    <source>
        <dbReference type="PROSITE" id="PS50893"/>
    </source>
</evidence>
<evidence type="ECO:0000256" key="3">
    <source>
        <dbReference type="ARBA" id="ARBA00022741"/>
    </source>
</evidence>
<gene>
    <name evidence="6" type="ORF">J2S42_002762</name>
</gene>
<accession>A0AAE4AZM3</accession>
<reference evidence="6 7" key="1">
    <citation type="submission" date="2023-07" db="EMBL/GenBank/DDBJ databases">
        <title>Sequencing the genomes of 1000 actinobacteria strains.</title>
        <authorList>
            <person name="Klenk H.-P."/>
        </authorList>
    </citation>
    <scope>NUCLEOTIDE SEQUENCE [LARGE SCALE GENOMIC DNA]</scope>
    <source>
        <strain evidence="6 7">DSM 44709</strain>
    </source>
</reference>
<comment type="similarity">
    <text evidence="1">Belongs to the ABC transporter superfamily.</text>
</comment>
<keyword evidence="2" id="KW-0813">Transport</keyword>
<feature type="domain" description="ABC transporter" evidence="5">
    <location>
        <begin position="9"/>
        <end position="232"/>
    </location>
</feature>
<dbReference type="PANTHER" id="PTHR43335:SF4">
    <property type="entry name" value="ABC TRANSPORTER, ATP-BINDING PROTEIN"/>
    <property type="match status" value="1"/>
</dbReference>
<dbReference type="Gene3D" id="3.40.50.300">
    <property type="entry name" value="P-loop containing nucleotide triphosphate hydrolases"/>
    <property type="match status" value="1"/>
</dbReference>
<dbReference type="Pfam" id="PF00005">
    <property type="entry name" value="ABC_tran"/>
    <property type="match status" value="1"/>
</dbReference>
<proteinExistence type="inferred from homology"/>
<keyword evidence="7" id="KW-1185">Reference proteome</keyword>
<evidence type="ECO:0000256" key="1">
    <source>
        <dbReference type="ARBA" id="ARBA00005417"/>
    </source>
</evidence>
<evidence type="ECO:0000313" key="7">
    <source>
        <dbReference type="Proteomes" id="UP001240236"/>
    </source>
</evidence>
<evidence type="ECO:0000313" key="6">
    <source>
        <dbReference type="EMBL" id="MDQ0366093.1"/>
    </source>
</evidence>
<comment type="caution">
    <text evidence="6">The sequence shown here is derived from an EMBL/GenBank/DDBJ whole genome shotgun (WGS) entry which is preliminary data.</text>
</comment>
<dbReference type="PANTHER" id="PTHR43335">
    <property type="entry name" value="ABC TRANSPORTER, ATP-BINDING PROTEIN"/>
    <property type="match status" value="1"/>
</dbReference>
<keyword evidence="4 6" id="KW-0067">ATP-binding</keyword>
<name>A0AAE4AZM3_9ACTN</name>
<evidence type="ECO:0000256" key="2">
    <source>
        <dbReference type="ARBA" id="ARBA00022448"/>
    </source>
</evidence>
<dbReference type="Proteomes" id="UP001240236">
    <property type="component" value="Unassembled WGS sequence"/>
</dbReference>
<dbReference type="RefSeq" id="WP_307239166.1">
    <property type="nucleotide sequence ID" value="NZ_JAUSUZ010000001.1"/>
</dbReference>
<dbReference type="CDD" id="cd03230">
    <property type="entry name" value="ABC_DR_subfamily_A"/>
    <property type="match status" value="1"/>
</dbReference>